<feature type="compositionally biased region" description="Basic and acidic residues" evidence="1">
    <location>
        <begin position="47"/>
        <end position="63"/>
    </location>
</feature>
<keyword evidence="3" id="KW-1185">Reference proteome</keyword>
<dbReference type="EMBL" id="CP019688">
    <property type="protein sequence ID" value="AQQ14736.1"/>
    <property type="molecule type" value="Genomic_DNA"/>
</dbReference>
<feature type="region of interest" description="Disordered" evidence="1">
    <location>
        <begin position="1"/>
        <end position="63"/>
    </location>
</feature>
<evidence type="ECO:0000313" key="2">
    <source>
        <dbReference type="EMBL" id="AQQ14736.1"/>
    </source>
</evidence>
<evidence type="ECO:0000313" key="3">
    <source>
        <dbReference type="Proteomes" id="UP000217209"/>
    </source>
</evidence>
<protein>
    <submittedName>
        <fullName evidence="2">Uncharacterized protein</fullName>
    </submittedName>
</protein>
<sequence>MARARRRAKRTADVDYDRTADVPLQSADTTSDDERVVELDDNAPELLSDREFYEHERPPHHGE</sequence>
<feature type="compositionally biased region" description="Basic and acidic residues" evidence="1">
    <location>
        <begin position="10"/>
        <end position="20"/>
    </location>
</feature>
<dbReference type="AlphaFoldDB" id="A0A1Q2HV59"/>
<name>A0A1Q2HV59_9CORY</name>
<gene>
    <name evidence="2" type="ORF">CGLAU_03795</name>
</gene>
<reference evidence="2 3" key="1">
    <citation type="submission" date="2016-12" db="EMBL/GenBank/DDBJ databases">
        <authorList>
            <person name="Song W.-J."/>
            <person name="Kurnit D.M."/>
        </authorList>
    </citation>
    <scope>NUCLEOTIDE SEQUENCE [LARGE SCALE GENOMIC DNA]</scope>
    <source>
        <strain evidence="2 3">DSM 30827</strain>
    </source>
</reference>
<proteinExistence type="predicted"/>
<dbReference type="RefSeq" id="WP_095659535.1">
    <property type="nucleotide sequence ID" value="NZ_BAAAKB010000006.1"/>
</dbReference>
<accession>A0A1Q2HV59</accession>
<dbReference type="Proteomes" id="UP000217209">
    <property type="component" value="Chromosome"/>
</dbReference>
<dbReference type="OrthoDB" id="4415288at2"/>
<organism evidence="2 3">
    <name type="scientific">Corynebacterium glaucum</name>
    <dbReference type="NCBI Taxonomy" id="187491"/>
    <lineage>
        <taxon>Bacteria</taxon>
        <taxon>Bacillati</taxon>
        <taxon>Actinomycetota</taxon>
        <taxon>Actinomycetes</taxon>
        <taxon>Mycobacteriales</taxon>
        <taxon>Corynebacteriaceae</taxon>
        <taxon>Corynebacterium</taxon>
    </lineage>
</organism>
<dbReference type="KEGG" id="cgv:CGLAU_03795"/>
<evidence type="ECO:0000256" key="1">
    <source>
        <dbReference type="SAM" id="MobiDB-lite"/>
    </source>
</evidence>